<gene>
    <name evidence="19" type="ORF">LJ656_18805</name>
</gene>
<dbReference type="Gene3D" id="3.30.565.10">
    <property type="entry name" value="Histidine kinase-like ATPase, C-terminal domain"/>
    <property type="match status" value="1"/>
</dbReference>
<protein>
    <recommendedName>
        <fullName evidence="3">histidine kinase</fullName>
        <ecNumber evidence="3">2.7.13.3</ecNumber>
    </recommendedName>
</protein>
<evidence type="ECO:0000256" key="9">
    <source>
        <dbReference type="ARBA" id="ARBA00022741"/>
    </source>
</evidence>
<dbReference type="CDD" id="cd00075">
    <property type="entry name" value="HATPase"/>
    <property type="match status" value="1"/>
</dbReference>
<dbReference type="InterPro" id="IPR036890">
    <property type="entry name" value="HATPase_C_sf"/>
</dbReference>
<evidence type="ECO:0000256" key="2">
    <source>
        <dbReference type="ARBA" id="ARBA00004429"/>
    </source>
</evidence>
<keyword evidence="5" id="KW-0997">Cell inner membrane</keyword>
<accession>A0ABS8JXL1</accession>
<feature type="compositionally biased region" description="Low complexity" evidence="15">
    <location>
        <begin position="148"/>
        <end position="164"/>
    </location>
</feature>
<keyword evidence="13" id="KW-0902">Two-component regulatory system</keyword>
<dbReference type="EMBL" id="JAJITD010000009">
    <property type="protein sequence ID" value="MCC8394646.1"/>
    <property type="molecule type" value="Genomic_DNA"/>
</dbReference>
<keyword evidence="10" id="KW-0418">Kinase</keyword>
<evidence type="ECO:0000256" key="14">
    <source>
        <dbReference type="ARBA" id="ARBA00023136"/>
    </source>
</evidence>
<reference evidence="19 20" key="1">
    <citation type="submission" date="2021-11" db="EMBL/GenBank/DDBJ databases">
        <authorList>
            <person name="Oh E.-T."/>
            <person name="Kim S.-B."/>
        </authorList>
    </citation>
    <scope>NUCLEOTIDE SEQUENCE [LARGE SCALE GENOMIC DNA]</scope>
    <source>
        <strain evidence="19 20">MMS20-SJTR3</strain>
    </source>
</reference>
<evidence type="ECO:0000256" key="3">
    <source>
        <dbReference type="ARBA" id="ARBA00012438"/>
    </source>
</evidence>
<evidence type="ECO:0000256" key="16">
    <source>
        <dbReference type="SAM" id="Phobius"/>
    </source>
</evidence>
<evidence type="ECO:0000313" key="19">
    <source>
        <dbReference type="EMBL" id="MCC8394646.1"/>
    </source>
</evidence>
<dbReference type="Pfam" id="PF02518">
    <property type="entry name" value="HATPase_c"/>
    <property type="match status" value="1"/>
</dbReference>
<keyword evidence="14 16" id="KW-0472">Membrane</keyword>
<keyword evidence="20" id="KW-1185">Reference proteome</keyword>
<dbReference type="InterPro" id="IPR005467">
    <property type="entry name" value="His_kinase_dom"/>
</dbReference>
<dbReference type="RefSeq" id="WP_230510886.1">
    <property type="nucleotide sequence ID" value="NZ_JAJITD010000009.1"/>
</dbReference>
<evidence type="ECO:0000256" key="15">
    <source>
        <dbReference type="SAM" id="MobiDB-lite"/>
    </source>
</evidence>
<evidence type="ECO:0000256" key="7">
    <source>
        <dbReference type="ARBA" id="ARBA00022679"/>
    </source>
</evidence>
<comment type="caution">
    <text evidence="19">The sequence shown here is derived from an EMBL/GenBank/DDBJ whole genome shotgun (WGS) entry which is preliminary data.</text>
</comment>
<dbReference type="SMART" id="SM00304">
    <property type="entry name" value="HAMP"/>
    <property type="match status" value="1"/>
</dbReference>
<feature type="domain" description="HAMP" evidence="18">
    <location>
        <begin position="215"/>
        <end position="267"/>
    </location>
</feature>
<evidence type="ECO:0000256" key="1">
    <source>
        <dbReference type="ARBA" id="ARBA00000085"/>
    </source>
</evidence>
<dbReference type="InterPro" id="IPR038421">
    <property type="entry name" value="RisS_PPD_sf"/>
</dbReference>
<keyword evidence="12 16" id="KW-1133">Transmembrane helix</keyword>
<comment type="catalytic activity">
    <reaction evidence="1">
        <text>ATP + protein L-histidine = ADP + protein N-phospho-L-histidine.</text>
        <dbReference type="EC" id="2.7.13.3"/>
    </reaction>
</comment>
<dbReference type="Gene3D" id="1.10.287.130">
    <property type="match status" value="1"/>
</dbReference>
<dbReference type="CDD" id="cd00082">
    <property type="entry name" value="HisKA"/>
    <property type="match status" value="1"/>
</dbReference>
<keyword evidence="8 16" id="KW-0812">Transmembrane</keyword>
<evidence type="ECO:0000256" key="11">
    <source>
        <dbReference type="ARBA" id="ARBA00022840"/>
    </source>
</evidence>
<evidence type="ECO:0000256" key="12">
    <source>
        <dbReference type="ARBA" id="ARBA00022989"/>
    </source>
</evidence>
<dbReference type="InterPro" id="IPR004358">
    <property type="entry name" value="Sig_transdc_His_kin-like_C"/>
</dbReference>
<dbReference type="Gene3D" id="3.30.450.300">
    <property type="entry name" value="Sensor histidine kinase RisS, periplasmic domain"/>
    <property type="match status" value="1"/>
</dbReference>
<dbReference type="SMART" id="SM00388">
    <property type="entry name" value="HisKA"/>
    <property type="match status" value="1"/>
</dbReference>
<dbReference type="InterPro" id="IPR003661">
    <property type="entry name" value="HisK_dim/P_dom"/>
</dbReference>
<keyword evidence="4" id="KW-1003">Cell membrane</keyword>
<dbReference type="PANTHER" id="PTHR44936:SF5">
    <property type="entry name" value="SENSOR HISTIDINE KINASE ENVZ"/>
    <property type="match status" value="1"/>
</dbReference>
<evidence type="ECO:0000256" key="10">
    <source>
        <dbReference type="ARBA" id="ARBA00022777"/>
    </source>
</evidence>
<evidence type="ECO:0000256" key="5">
    <source>
        <dbReference type="ARBA" id="ARBA00022519"/>
    </source>
</evidence>
<organism evidence="19 20">
    <name type="scientific">Paraburkholderia sejongensis</name>
    <dbReference type="NCBI Taxonomy" id="2886946"/>
    <lineage>
        <taxon>Bacteria</taxon>
        <taxon>Pseudomonadati</taxon>
        <taxon>Pseudomonadota</taxon>
        <taxon>Betaproteobacteria</taxon>
        <taxon>Burkholderiales</taxon>
        <taxon>Burkholderiaceae</taxon>
        <taxon>Paraburkholderia</taxon>
    </lineage>
</organism>
<evidence type="ECO:0000256" key="8">
    <source>
        <dbReference type="ARBA" id="ARBA00022692"/>
    </source>
</evidence>
<keyword evidence="9" id="KW-0547">Nucleotide-binding</keyword>
<feature type="domain" description="Histidine kinase" evidence="17">
    <location>
        <begin position="275"/>
        <end position="477"/>
    </location>
</feature>
<dbReference type="InterPro" id="IPR003594">
    <property type="entry name" value="HATPase_dom"/>
</dbReference>
<name>A0ABS8JXL1_9BURK</name>
<dbReference type="PRINTS" id="PR00344">
    <property type="entry name" value="BCTRLSENSOR"/>
</dbReference>
<dbReference type="SMART" id="SM00387">
    <property type="entry name" value="HATPase_c"/>
    <property type="match status" value="1"/>
</dbReference>
<dbReference type="Pfam" id="PF00512">
    <property type="entry name" value="HisKA"/>
    <property type="match status" value="1"/>
</dbReference>
<evidence type="ECO:0000259" key="18">
    <source>
        <dbReference type="PROSITE" id="PS50885"/>
    </source>
</evidence>
<dbReference type="InterPro" id="IPR003660">
    <property type="entry name" value="HAMP_dom"/>
</dbReference>
<keyword evidence="7" id="KW-0808">Transferase</keyword>
<comment type="subcellular location">
    <subcellularLocation>
        <location evidence="2">Cell inner membrane</location>
        <topology evidence="2">Multi-pass membrane protein</topology>
    </subcellularLocation>
</comment>
<keyword evidence="11" id="KW-0067">ATP-binding</keyword>
<dbReference type="SUPFAM" id="SSF47384">
    <property type="entry name" value="Homodimeric domain of signal transducing histidine kinase"/>
    <property type="match status" value="1"/>
</dbReference>
<dbReference type="InterPro" id="IPR036097">
    <property type="entry name" value="HisK_dim/P_sf"/>
</dbReference>
<evidence type="ECO:0000313" key="20">
    <source>
        <dbReference type="Proteomes" id="UP001431019"/>
    </source>
</evidence>
<evidence type="ECO:0000256" key="6">
    <source>
        <dbReference type="ARBA" id="ARBA00022553"/>
    </source>
</evidence>
<dbReference type="SUPFAM" id="SSF158472">
    <property type="entry name" value="HAMP domain-like"/>
    <property type="match status" value="1"/>
</dbReference>
<dbReference type="Pfam" id="PF00672">
    <property type="entry name" value="HAMP"/>
    <property type="match status" value="1"/>
</dbReference>
<evidence type="ECO:0000256" key="4">
    <source>
        <dbReference type="ARBA" id="ARBA00022475"/>
    </source>
</evidence>
<keyword evidence="6" id="KW-0597">Phosphoprotein</keyword>
<dbReference type="Proteomes" id="UP001431019">
    <property type="component" value="Unassembled WGS sequence"/>
</dbReference>
<sequence>MTRPPWRKLLPRTLLARNIVLLIVLVMLSQIASIVVLLHYVQRPRVERAAAVFATYVTTLDELLAASPPASRAALSARFDAREQLPPEANEAPPHDLLRAYRSYQRGVFLDSLRAHLPADMPARWQSEGAQRLWIRMHAPAVGVSESNAELSAASNGDSNADSSTGARATAPPSAPYWIALPIPADAQGSGLEAAIFLSLGLGVLAALAGYAIQLHLNEPLRELTSAARRVSAGEMPEPLPTGGPAEIAAVGAAFNQMTHALREAEASRALMLAGISHDIRTPLTKLRLSMAMALPEGADGSFVGTAEAYLDQIETILQQFMDYAGSREREQAQPGDLNALIERLAGDFAGLGHDFELSLGALPALRYRPIGMMRLLMNLMQNAIVYGGTGLAVRTWASGGAVTVAVGDRGKGLTAAELEKLKAPFQRGRNARAQSGGTGLGLSIVERIARLHGGGLQFHPRDGGGLEVWVVLPVDAAR</sequence>
<feature type="transmembrane region" description="Helical" evidence="16">
    <location>
        <begin position="20"/>
        <end position="41"/>
    </location>
</feature>
<dbReference type="PROSITE" id="PS50109">
    <property type="entry name" value="HIS_KIN"/>
    <property type="match status" value="1"/>
</dbReference>
<dbReference type="SUPFAM" id="SSF55874">
    <property type="entry name" value="ATPase domain of HSP90 chaperone/DNA topoisomerase II/histidine kinase"/>
    <property type="match status" value="1"/>
</dbReference>
<dbReference type="InterPro" id="IPR050980">
    <property type="entry name" value="2C_sensor_his_kinase"/>
</dbReference>
<evidence type="ECO:0000256" key="13">
    <source>
        <dbReference type="ARBA" id="ARBA00023012"/>
    </source>
</evidence>
<dbReference type="PANTHER" id="PTHR44936">
    <property type="entry name" value="SENSOR PROTEIN CREC"/>
    <property type="match status" value="1"/>
</dbReference>
<evidence type="ECO:0000259" key="17">
    <source>
        <dbReference type="PROSITE" id="PS50109"/>
    </source>
</evidence>
<dbReference type="CDD" id="cd06225">
    <property type="entry name" value="HAMP"/>
    <property type="match status" value="1"/>
</dbReference>
<proteinExistence type="predicted"/>
<dbReference type="EC" id="2.7.13.3" evidence="3"/>
<dbReference type="PROSITE" id="PS50885">
    <property type="entry name" value="HAMP"/>
    <property type="match status" value="1"/>
</dbReference>
<feature type="region of interest" description="Disordered" evidence="15">
    <location>
        <begin position="148"/>
        <end position="169"/>
    </location>
</feature>